<dbReference type="RefSeq" id="WP_354153090.1">
    <property type="nucleotide sequence ID" value="NZ_JBEPMN010000023.1"/>
</dbReference>
<organism evidence="6 7">
    <name type="scientific">Aquamicrobium ahrensii</name>
    <dbReference type="NCBI Taxonomy" id="469551"/>
    <lineage>
        <taxon>Bacteria</taxon>
        <taxon>Pseudomonadati</taxon>
        <taxon>Pseudomonadota</taxon>
        <taxon>Alphaproteobacteria</taxon>
        <taxon>Hyphomicrobiales</taxon>
        <taxon>Phyllobacteriaceae</taxon>
        <taxon>Aquamicrobium</taxon>
    </lineage>
</organism>
<dbReference type="EMBL" id="JBEPMN010000023">
    <property type="protein sequence ID" value="MET3663289.1"/>
    <property type="molecule type" value="Genomic_DNA"/>
</dbReference>
<dbReference type="GO" id="GO:0003677">
    <property type="term" value="F:DNA binding"/>
    <property type="evidence" value="ECO:0007669"/>
    <property type="project" value="UniProtKB-KW"/>
</dbReference>
<gene>
    <name evidence="6" type="ORF">ABID44_003645</name>
</gene>
<comment type="caution">
    <text evidence="6">The sequence shown here is derived from an EMBL/GenBank/DDBJ whole genome shotgun (WGS) entry which is preliminary data.</text>
</comment>
<reference evidence="6 7" key="1">
    <citation type="submission" date="2024-06" db="EMBL/GenBank/DDBJ databases">
        <title>Genomic Encyclopedia of Type Strains, Phase IV (KMG-IV): sequencing the most valuable type-strain genomes for metagenomic binning, comparative biology and taxonomic classification.</title>
        <authorList>
            <person name="Goeker M."/>
        </authorList>
    </citation>
    <scope>NUCLEOTIDE SEQUENCE [LARGE SCALE GENOMIC DNA]</scope>
    <source>
        <strain evidence="6 7">DSM 19730</strain>
    </source>
</reference>
<dbReference type="InterPro" id="IPR036388">
    <property type="entry name" value="WH-like_DNA-bd_sf"/>
</dbReference>
<evidence type="ECO:0000256" key="2">
    <source>
        <dbReference type="ARBA" id="ARBA00023015"/>
    </source>
</evidence>
<keyword evidence="2" id="KW-0805">Transcription regulation</keyword>
<comment type="similarity">
    <text evidence="1">Belongs to the LysR transcriptional regulatory family.</text>
</comment>
<evidence type="ECO:0000256" key="3">
    <source>
        <dbReference type="ARBA" id="ARBA00023125"/>
    </source>
</evidence>
<dbReference type="InterPro" id="IPR005119">
    <property type="entry name" value="LysR_subst-bd"/>
</dbReference>
<dbReference type="Pfam" id="PF00126">
    <property type="entry name" value="HTH_1"/>
    <property type="match status" value="1"/>
</dbReference>
<evidence type="ECO:0000313" key="6">
    <source>
        <dbReference type="EMBL" id="MET3663289.1"/>
    </source>
</evidence>
<dbReference type="SUPFAM" id="SSF46785">
    <property type="entry name" value="Winged helix' DNA-binding domain"/>
    <property type="match status" value="1"/>
</dbReference>
<dbReference type="PROSITE" id="PS50931">
    <property type="entry name" value="HTH_LYSR"/>
    <property type="match status" value="1"/>
</dbReference>
<feature type="domain" description="HTH lysR-type" evidence="5">
    <location>
        <begin position="1"/>
        <end position="58"/>
    </location>
</feature>
<keyword evidence="4" id="KW-0804">Transcription</keyword>
<dbReference type="PRINTS" id="PR00039">
    <property type="entry name" value="HTHLYSR"/>
</dbReference>
<dbReference type="PANTHER" id="PTHR30427:SF1">
    <property type="entry name" value="TRANSCRIPTIONAL ACTIVATOR PROTEIN LYSR"/>
    <property type="match status" value="1"/>
</dbReference>
<accession>A0ABV2KT89</accession>
<dbReference type="Gene3D" id="1.10.10.10">
    <property type="entry name" value="Winged helix-like DNA-binding domain superfamily/Winged helix DNA-binding domain"/>
    <property type="match status" value="1"/>
</dbReference>
<dbReference type="PANTHER" id="PTHR30427">
    <property type="entry name" value="TRANSCRIPTIONAL ACTIVATOR PROTEIN LYSR"/>
    <property type="match status" value="1"/>
</dbReference>
<keyword evidence="3 6" id="KW-0238">DNA-binding</keyword>
<protein>
    <submittedName>
        <fullName evidence="6">DNA-binding transcriptional LysR family regulator</fullName>
    </submittedName>
</protein>
<name>A0ABV2KT89_9HYPH</name>
<proteinExistence type="inferred from homology"/>
<evidence type="ECO:0000259" key="5">
    <source>
        <dbReference type="PROSITE" id="PS50931"/>
    </source>
</evidence>
<dbReference type="SUPFAM" id="SSF53850">
    <property type="entry name" value="Periplasmic binding protein-like II"/>
    <property type="match status" value="1"/>
</dbReference>
<dbReference type="Pfam" id="PF03466">
    <property type="entry name" value="LysR_substrate"/>
    <property type="match status" value="1"/>
</dbReference>
<dbReference type="InterPro" id="IPR036390">
    <property type="entry name" value="WH_DNA-bd_sf"/>
</dbReference>
<keyword evidence="7" id="KW-1185">Reference proteome</keyword>
<dbReference type="Gene3D" id="3.40.190.10">
    <property type="entry name" value="Periplasmic binding protein-like II"/>
    <property type="match status" value="2"/>
</dbReference>
<evidence type="ECO:0000313" key="7">
    <source>
        <dbReference type="Proteomes" id="UP001549143"/>
    </source>
</evidence>
<evidence type="ECO:0000256" key="4">
    <source>
        <dbReference type="ARBA" id="ARBA00023163"/>
    </source>
</evidence>
<dbReference type="InterPro" id="IPR000847">
    <property type="entry name" value="LysR_HTH_N"/>
</dbReference>
<dbReference type="Proteomes" id="UP001549143">
    <property type="component" value="Unassembled WGS sequence"/>
</dbReference>
<sequence>MNIRQIDAFRATYLMGSVSRAAEMLHISQPSVSRLVSDLERSVGFKLFDRTARGLVATEEGRRLYSSVERSFIGLREIRNAATAIRTLGSGDISLGVIPALAYSVSPLAAARMQKESSDLQLNVSVRTTQQIIEKIETHQFDLGLISPIHEPANVSTYYRTSTRYVCLLPNHHPMAAVEAPIDLMSLRDDDFVAFDSLYLSLISDNEVYQFIQSRARLSSHSSPVVAAMAEATGAVAIVDPFTANFVAHSEKIIIKPLLQDIRFQIAVVGRPTLSLVAQRFVTILASQISEWLASKDAQPAAL</sequence>
<evidence type="ECO:0000256" key="1">
    <source>
        <dbReference type="ARBA" id="ARBA00009437"/>
    </source>
</evidence>